<dbReference type="InterPro" id="IPR051104">
    <property type="entry name" value="FAD_monoxygenase"/>
</dbReference>
<name>A0A7D8YNW6_9HELO</name>
<evidence type="ECO:0000313" key="6">
    <source>
        <dbReference type="Proteomes" id="UP000481288"/>
    </source>
</evidence>
<dbReference type="EMBL" id="QGMG01001331">
    <property type="protein sequence ID" value="TVY49266.1"/>
    <property type="molecule type" value="Genomic_DNA"/>
</dbReference>
<reference evidence="5 6" key="1">
    <citation type="submission" date="2018-05" db="EMBL/GenBank/DDBJ databases">
        <title>Whole genome sequencing for identification of molecular markers to develop diagnostic detection tools for the regulated plant pathogen Lachnellula willkommii.</title>
        <authorList>
            <person name="Giroux E."/>
            <person name="Bilodeau G."/>
        </authorList>
    </citation>
    <scope>NUCLEOTIDE SEQUENCE [LARGE SCALE GENOMIC DNA]</scope>
    <source>
        <strain evidence="5 6">CBS 625.97</strain>
    </source>
</reference>
<protein>
    <submittedName>
        <fullName evidence="5">3-hydroxybenzoate 6-hydroxylase</fullName>
    </submittedName>
</protein>
<keyword evidence="1" id="KW-0285">Flavoprotein</keyword>
<evidence type="ECO:0000256" key="2">
    <source>
        <dbReference type="ARBA" id="ARBA00022827"/>
    </source>
</evidence>
<dbReference type="SUPFAM" id="SSF54373">
    <property type="entry name" value="FAD-linked reductases, C-terminal domain"/>
    <property type="match status" value="1"/>
</dbReference>
<dbReference type="InterPro" id="IPR036188">
    <property type="entry name" value="FAD/NAD-bd_sf"/>
</dbReference>
<keyword evidence="2" id="KW-0274">FAD</keyword>
<dbReference type="Gene3D" id="3.50.50.60">
    <property type="entry name" value="FAD/NAD(P)-binding domain"/>
    <property type="match status" value="1"/>
</dbReference>
<gene>
    <name evidence="5" type="primary">nagX</name>
    <name evidence="5" type="ORF">LCER1_G007692</name>
</gene>
<dbReference type="PANTHER" id="PTHR46720:SF3">
    <property type="entry name" value="FAD-BINDING DOMAIN-CONTAINING PROTEIN-RELATED"/>
    <property type="match status" value="1"/>
</dbReference>
<proteinExistence type="predicted"/>
<sequence>MPTAQPPLLRIAIIGGGPGGLGSAIALSALPNVSVTLYEQASELREIGAGIRIGLNCWTVLGLLGVGDGVEGVAGHVKDRVLHRNGLSGELLKESRPGGGGLERRFWPRRVRRTRLQGALVGRVREGVGEGVIRLGRRLVRMEKVVDGGVRLWFEDGGEEVADLVVGGDGIRSVVREHVFPDHSIKFTGTTIFRTLIPASSVSHIPGMTPDTTWWHGPTGHMYSSLVDDPAEVEPAEQMFEIAARNVCDPATVTGKRFSWGVPATKERVEGFFTDFDPRVRETLATVPEGNWREFSAFAGPRLEKLVAWEGRVVLIGDASHPLSGAFGSGAAFALEDGWILARAIEYARGDLGVALDIFDEIRSPYYSRMYQHLDQIKANTQAAKEANPNQSFEESLQARVNAFGGEDQLSWIYGNDIAGVWKKWVEGKTGNGVK</sequence>
<dbReference type="GO" id="GO:0044550">
    <property type="term" value="P:secondary metabolite biosynthetic process"/>
    <property type="evidence" value="ECO:0007669"/>
    <property type="project" value="TreeGrafter"/>
</dbReference>
<feature type="domain" description="FAD-binding" evidence="4">
    <location>
        <begin position="155"/>
        <end position="345"/>
    </location>
</feature>
<dbReference type="InterPro" id="IPR002938">
    <property type="entry name" value="FAD-bd"/>
</dbReference>
<evidence type="ECO:0000256" key="1">
    <source>
        <dbReference type="ARBA" id="ARBA00022630"/>
    </source>
</evidence>
<dbReference type="AlphaFoldDB" id="A0A7D8YNW6"/>
<evidence type="ECO:0000259" key="4">
    <source>
        <dbReference type="Pfam" id="PF01494"/>
    </source>
</evidence>
<dbReference type="Proteomes" id="UP000481288">
    <property type="component" value="Unassembled WGS sequence"/>
</dbReference>
<dbReference type="Pfam" id="PF01494">
    <property type="entry name" value="FAD_binding_3"/>
    <property type="match status" value="1"/>
</dbReference>
<dbReference type="GO" id="GO:0071949">
    <property type="term" value="F:FAD binding"/>
    <property type="evidence" value="ECO:0007669"/>
    <property type="project" value="InterPro"/>
</dbReference>
<keyword evidence="6" id="KW-1185">Reference proteome</keyword>
<comment type="caution">
    <text evidence="5">The sequence shown here is derived from an EMBL/GenBank/DDBJ whole genome shotgun (WGS) entry which is preliminary data.</text>
</comment>
<dbReference type="PRINTS" id="PR00420">
    <property type="entry name" value="RNGMNOXGNASE"/>
</dbReference>
<accession>A0A7D8YNW6</accession>
<dbReference type="SUPFAM" id="SSF51905">
    <property type="entry name" value="FAD/NAD(P)-binding domain"/>
    <property type="match status" value="1"/>
</dbReference>
<evidence type="ECO:0000313" key="5">
    <source>
        <dbReference type="EMBL" id="TVY49266.1"/>
    </source>
</evidence>
<evidence type="ECO:0000256" key="3">
    <source>
        <dbReference type="ARBA" id="ARBA00023002"/>
    </source>
</evidence>
<keyword evidence="3" id="KW-0560">Oxidoreductase</keyword>
<organism evidence="5 6">
    <name type="scientific">Lachnellula cervina</name>
    <dbReference type="NCBI Taxonomy" id="1316786"/>
    <lineage>
        <taxon>Eukaryota</taxon>
        <taxon>Fungi</taxon>
        <taxon>Dikarya</taxon>
        <taxon>Ascomycota</taxon>
        <taxon>Pezizomycotina</taxon>
        <taxon>Leotiomycetes</taxon>
        <taxon>Helotiales</taxon>
        <taxon>Lachnaceae</taxon>
        <taxon>Lachnellula</taxon>
    </lineage>
</organism>
<dbReference type="GO" id="GO:0016491">
    <property type="term" value="F:oxidoreductase activity"/>
    <property type="evidence" value="ECO:0007669"/>
    <property type="project" value="UniProtKB-KW"/>
</dbReference>
<dbReference type="OrthoDB" id="417877at2759"/>
<dbReference type="PANTHER" id="PTHR46720">
    <property type="entry name" value="HYDROXYLASE, PUTATIVE (AFU_ORTHOLOGUE AFUA_3G01460)-RELATED"/>
    <property type="match status" value="1"/>
</dbReference>